<dbReference type="Proteomes" id="UP001597263">
    <property type="component" value="Unassembled WGS sequence"/>
</dbReference>
<sequence>MFLDASVIVAILAEEEDAGYFVGKIESCTGTKAYSSVSVFEAVISLARIAATARYGDQKPIPPELIEQVQIRVDNFLRTIGAKEVAIGGSTHKRALDAAKTFGRFVGHPAKLNFGDCFSFASATELRLPLLFKGNDFSQTDIEKA</sequence>
<proteinExistence type="predicted"/>
<dbReference type="Gene3D" id="3.40.50.1010">
    <property type="entry name" value="5'-nuclease"/>
    <property type="match status" value="1"/>
</dbReference>
<comment type="caution">
    <text evidence="2">The sequence shown here is derived from an EMBL/GenBank/DDBJ whole genome shotgun (WGS) entry which is preliminary data.</text>
</comment>
<reference evidence="3" key="1">
    <citation type="journal article" date="2019" name="Int. J. Syst. Evol. Microbiol.">
        <title>The Global Catalogue of Microorganisms (GCM) 10K type strain sequencing project: providing services to taxonomists for standard genome sequencing and annotation.</title>
        <authorList>
            <consortium name="The Broad Institute Genomics Platform"/>
            <consortium name="The Broad Institute Genome Sequencing Center for Infectious Disease"/>
            <person name="Wu L."/>
            <person name="Ma J."/>
        </authorList>
    </citation>
    <scope>NUCLEOTIDE SEQUENCE [LARGE SCALE GENOMIC DNA]</scope>
    <source>
        <strain evidence="3">CCUG 49584</strain>
    </source>
</reference>
<dbReference type="Pfam" id="PF01850">
    <property type="entry name" value="PIN"/>
    <property type="match status" value="1"/>
</dbReference>
<accession>A0ABW3V1F0</accession>
<dbReference type="CDD" id="cd09871">
    <property type="entry name" value="PIN_MtVapC28-VapC30-like"/>
    <property type="match status" value="1"/>
</dbReference>
<evidence type="ECO:0000259" key="1">
    <source>
        <dbReference type="Pfam" id="PF01850"/>
    </source>
</evidence>
<dbReference type="EMBL" id="JBHTMA010000001">
    <property type="protein sequence ID" value="MFD1225600.1"/>
    <property type="molecule type" value="Genomic_DNA"/>
</dbReference>
<dbReference type="InterPro" id="IPR002716">
    <property type="entry name" value="PIN_dom"/>
</dbReference>
<dbReference type="SUPFAM" id="SSF88723">
    <property type="entry name" value="PIN domain-like"/>
    <property type="match status" value="1"/>
</dbReference>
<name>A0ABW3V1F0_9HYPH</name>
<dbReference type="InterPro" id="IPR029060">
    <property type="entry name" value="PIN-like_dom_sf"/>
</dbReference>
<feature type="domain" description="PIN" evidence="1">
    <location>
        <begin position="1"/>
        <end position="141"/>
    </location>
</feature>
<keyword evidence="3" id="KW-1185">Reference proteome</keyword>
<dbReference type="RefSeq" id="WP_213600412.1">
    <property type="nucleotide sequence ID" value="NZ_JBHTMA010000001.1"/>
</dbReference>
<evidence type="ECO:0000313" key="3">
    <source>
        <dbReference type="Proteomes" id="UP001597263"/>
    </source>
</evidence>
<organism evidence="2 3">
    <name type="scientific">Pseudochrobactrum kiredjianiae</name>
    <dbReference type="NCBI Taxonomy" id="386305"/>
    <lineage>
        <taxon>Bacteria</taxon>
        <taxon>Pseudomonadati</taxon>
        <taxon>Pseudomonadota</taxon>
        <taxon>Alphaproteobacteria</taxon>
        <taxon>Hyphomicrobiales</taxon>
        <taxon>Brucellaceae</taxon>
        <taxon>Pseudochrobactrum</taxon>
    </lineage>
</organism>
<protein>
    <submittedName>
        <fullName evidence="2">Type II toxin-antitoxin system VapC family toxin</fullName>
    </submittedName>
</protein>
<evidence type="ECO:0000313" key="2">
    <source>
        <dbReference type="EMBL" id="MFD1225600.1"/>
    </source>
</evidence>
<gene>
    <name evidence="2" type="ORF">ACFQ35_00150</name>
</gene>